<accession>G8ZYU9</accession>
<dbReference type="InterPro" id="IPR018805">
    <property type="entry name" value="YJL171C/Tos1_C"/>
</dbReference>
<feature type="domain" description="Cell wall protein YJL171C/Tos1 N-terminal" evidence="10">
    <location>
        <begin position="26"/>
        <end position="91"/>
    </location>
</feature>
<evidence type="ECO:0000259" key="9">
    <source>
        <dbReference type="Pfam" id="PF10287"/>
    </source>
</evidence>
<name>G8ZYU9_TORDE</name>
<feature type="signal peptide" evidence="8">
    <location>
        <begin position="1"/>
        <end position="20"/>
    </location>
</feature>
<keyword evidence="7" id="KW-0961">Cell wall biogenesis/degradation</keyword>
<comment type="similarity">
    <text evidence="2">Belongs to the PGA52 family.</text>
</comment>
<dbReference type="OrthoDB" id="118256at2759"/>
<dbReference type="GO" id="GO:0009277">
    <property type="term" value="C:fungal-type cell wall"/>
    <property type="evidence" value="ECO:0007669"/>
    <property type="project" value="EnsemblFungi"/>
</dbReference>
<dbReference type="HOGENOM" id="CLU_030276_4_0_1"/>
<protein>
    <recommendedName>
        <fullName evidence="3">glucan endo-1,3-beta-D-glucosidase</fullName>
        <ecNumber evidence="3">3.2.1.39</ecNumber>
    </recommendedName>
</protein>
<dbReference type="Pfam" id="PF10287">
    <property type="entry name" value="YJL171C_Tos1_C"/>
    <property type="match status" value="1"/>
</dbReference>
<dbReference type="InterPro" id="IPR018807">
    <property type="entry name" value="YJL171C/Tos1_N"/>
</dbReference>
<reference evidence="11 12" key="1">
    <citation type="journal article" date="2011" name="Proc. Natl. Acad. Sci. U.S.A.">
        <title>Evolutionary erosion of yeast sex chromosomes by mating-type switching accidents.</title>
        <authorList>
            <person name="Gordon J.L."/>
            <person name="Armisen D."/>
            <person name="Proux-Wera E."/>
            <person name="Oheigeartaigh S.S."/>
            <person name="Byrne K.P."/>
            <person name="Wolfe K.H."/>
        </authorList>
    </citation>
    <scope>NUCLEOTIDE SEQUENCE [LARGE SCALE GENOMIC DNA]</scope>
    <source>
        <strain evidence="12">ATCC 10662 / CBS 1146 / NBRC 0425 / NCYC 2629 / NRRL Y-866</strain>
    </source>
</reference>
<dbReference type="PANTHER" id="PTHR31737:SF3">
    <property type="entry name" value="CELL WALL PROTEIN YJL171C"/>
    <property type="match status" value="1"/>
</dbReference>
<dbReference type="Pfam" id="PF10290">
    <property type="entry name" value="YJL171C_Tos1_N"/>
    <property type="match status" value="1"/>
</dbReference>
<dbReference type="eggNOG" id="ENOG502QSTV">
    <property type="taxonomic scope" value="Eukaryota"/>
</dbReference>
<comment type="catalytic activity">
    <reaction evidence="1">
        <text>Hydrolysis of (1-&gt;3)-beta-D-glucosidic linkages in (1-&gt;3)-beta-D-glucans.</text>
        <dbReference type="EC" id="3.2.1.39"/>
    </reaction>
</comment>
<dbReference type="InParanoid" id="G8ZYU9"/>
<keyword evidence="4 8" id="KW-0732">Signal</keyword>
<dbReference type="GeneID" id="11504711"/>
<keyword evidence="5" id="KW-0378">Hydrolase</keyword>
<evidence type="ECO:0000313" key="12">
    <source>
        <dbReference type="Proteomes" id="UP000005627"/>
    </source>
</evidence>
<evidence type="ECO:0000256" key="4">
    <source>
        <dbReference type="ARBA" id="ARBA00022729"/>
    </source>
</evidence>
<dbReference type="FunCoup" id="G8ZYU9">
    <property type="interactions" value="3"/>
</dbReference>
<evidence type="ECO:0000256" key="2">
    <source>
        <dbReference type="ARBA" id="ARBA00006055"/>
    </source>
</evidence>
<evidence type="ECO:0000256" key="1">
    <source>
        <dbReference type="ARBA" id="ARBA00000382"/>
    </source>
</evidence>
<dbReference type="PANTHER" id="PTHR31737">
    <property type="entry name" value="PROTEIN TOS1"/>
    <property type="match status" value="1"/>
</dbReference>
<evidence type="ECO:0000313" key="11">
    <source>
        <dbReference type="EMBL" id="CCE93574.1"/>
    </source>
</evidence>
<feature type="chain" id="PRO_5003519348" description="glucan endo-1,3-beta-D-glucosidase" evidence="8">
    <location>
        <begin position="21"/>
        <end position="395"/>
    </location>
</feature>
<dbReference type="RefSeq" id="XP_003682785.1">
    <property type="nucleotide sequence ID" value="XM_003682737.1"/>
</dbReference>
<evidence type="ECO:0000259" key="10">
    <source>
        <dbReference type="Pfam" id="PF10290"/>
    </source>
</evidence>
<gene>
    <name evidence="11" type="primary">TDEL0G02070</name>
    <name evidence="11" type="ORF">TDEL_0G02070</name>
</gene>
<dbReference type="Proteomes" id="UP000005627">
    <property type="component" value="Chromosome 7"/>
</dbReference>
<keyword evidence="6" id="KW-0326">Glycosidase</keyword>
<dbReference type="EMBL" id="HE616748">
    <property type="protein sequence ID" value="CCE93574.1"/>
    <property type="molecule type" value="Genomic_DNA"/>
</dbReference>
<evidence type="ECO:0000256" key="5">
    <source>
        <dbReference type="ARBA" id="ARBA00022801"/>
    </source>
</evidence>
<proteinExistence type="inferred from homology"/>
<evidence type="ECO:0000256" key="6">
    <source>
        <dbReference type="ARBA" id="ARBA00023295"/>
    </source>
</evidence>
<evidence type="ECO:0000256" key="8">
    <source>
        <dbReference type="SAM" id="SignalP"/>
    </source>
</evidence>
<evidence type="ECO:0000256" key="3">
    <source>
        <dbReference type="ARBA" id="ARBA00012780"/>
    </source>
</evidence>
<feature type="domain" description="Cell wall protein YJL171C/Tos1 C-terminal" evidence="9">
    <location>
        <begin position="104"/>
        <end position="337"/>
    </location>
</feature>
<dbReference type="KEGG" id="tdl:TDEL_0G02070"/>
<dbReference type="EC" id="3.2.1.39" evidence="3"/>
<dbReference type="AlphaFoldDB" id="G8ZYU9"/>
<evidence type="ECO:0000256" key="7">
    <source>
        <dbReference type="ARBA" id="ARBA00023316"/>
    </source>
</evidence>
<dbReference type="GO" id="GO:0071555">
    <property type="term" value="P:cell wall organization"/>
    <property type="evidence" value="ECO:0007669"/>
    <property type="project" value="UniProtKB-KW"/>
</dbReference>
<keyword evidence="12" id="KW-1185">Reference proteome</keyword>
<dbReference type="GO" id="GO:0042973">
    <property type="term" value="F:glucan endo-1,3-beta-D-glucosidase activity"/>
    <property type="evidence" value="ECO:0007669"/>
    <property type="project" value="UniProtKB-EC"/>
</dbReference>
<organism evidence="11 12">
    <name type="scientific">Torulaspora delbrueckii</name>
    <name type="common">Yeast</name>
    <name type="synonym">Candida colliculosa</name>
    <dbReference type="NCBI Taxonomy" id="4950"/>
    <lineage>
        <taxon>Eukaryota</taxon>
        <taxon>Fungi</taxon>
        <taxon>Dikarya</taxon>
        <taxon>Ascomycota</taxon>
        <taxon>Saccharomycotina</taxon>
        <taxon>Saccharomycetes</taxon>
        <taxon>Saccharomycetales</taxon>
        <taxon>Saccharomycetaceae</taxon>
        <taxon>Torulaspora</taxon>
    </lineage>
</organism>
<sequence length="395" mass="43229">MLVPVCLVSIVSALLQVANAEVQAYDKIDFSNVGFAGTFTPVKKFSKIDSDDCSCEVADKQWFSGTNAPVSDYLSVHFRGPLKLNQFAFYDSPSFVISDSDSSSDWTRRAYYNSTSQTGENVTFLTGAGDDSKCLGKALTYADSDGTSKASSATLLKDDNEITSDQEFVIFSNVSCPKSGLNKDCGVYRSGIPAYYGFGGVTKMFLFDFEMPRESQANSSSFSYYDMPAIWLLNDHIPRTSQYPTNANCSCWASGCGEFDIFEVMNGTERDHFYSTFHTFQGIEILGTGIQSYGYIPRDTESSMKGGVIFDSAGNVVTFLSNSTTFDSSLTHSDIDTIFSKISTDETYSSALMTISATAPSTSAKSSGFSISTKTNGLWYYLFTLFTALTQVFMI</sequence>